<comment type="subcellular location">
    <subcellularLocation>
        <location evidence="1">Cell projection</location>
        <location evidence="1">Cilium membrane</location>
        <topology evidence="1">Multi-pass membrane protein</topology>
    </subcellularLocation>
</comment>
<dbReference type="SUPFAM" id="SSF81321">
    <property type="entry name" value="Family A G protein-coupled receptor-like"/>
    <property type="match status" value="1"/>
</dbReference>
<keyword evidence="11" id="KW-0472">Membrane</keyword>
<protein>
    <recommendedName>
        <fullName evidence="14">G-protein coupled receptors family 1 profile domain-containing protein</fullName>
    </recommendedName>
</protein>
<keyword evidence="9" id="KW-0966">Cell projection</keyword>
<keyword evidence="5" id="KW-1015">Disulfide bond</keyword>
<dbReference type="Ensembl" id="ENSCINT00000023536.2">
    <property type="protein sequence ID" value="ENSCINP00000023290.2"/>
    <property type="gene ID" value="ENSCING00000012492.2"/>
</dbReference>
<dbReference type="GO" id="GO:0004930">
    <property type="term" value="F:G protein-coupled receptor activity"/>
    <property type="evidence" value="ECO:0007669"/>
    <property type="project" value="UniProtKB-KW"/>
</dbReference>
<evidence type="ECO:0000256" key="1">
    <source>
        <dbReference type="ARBA" id="ARBA00004272"/>
    </source>
</evidence>
<dbReference type="GO" id="GO:0060170">
    <property type="term" value="C:ciliary membrane"/>
    <property type="evidence" value="ECO:0007669"/>
    <property type="project" value="UniProtKB-SubCell"/>
</dbReference>
<dbReference type="Proteomes" id="UP000008144">
    <property type="component" value="Chromosome 1"/>
</dbReference>
<dbReference type="STRING" id="7719.ENSCINP00000023290"/>
<dbReference type="HOGENOM" id="CLU_1131195_0_0_1"/>
<keyword evidence="11" id="KW-1133">Transmembrane helix</keyword>
<reference evidence="12" key="3">
    <citation type="submission" date="2025-08" db="UniProtKB">
        <authorList>
            <consortium name="Ensembl"/>
        </authorList>
    </citation>
    <scope>IDENTIFICATION</scope>
</reference>
<reference evidence="12" key="4">
    <citation type="submission" date="2025-09" db="UniProtKB">
        <authorList>
            <consortium name="Ensembl"/>
        </authorList>
    </citation>
    <scope>IDENTIFICATION</scope>
</reference>
<proteinExistence type="predicted"/>
<keyword evidence="6" id="KW-0675">Receptor</keyword>
<feature type="transmembrane region" description="Helical" evidence="11">
    <location>
        <begin position="162"/>
        <end position="185"/>
    </location>
</feature>
<sequence length="246" mass="27584">AHLSASLIPGSSHKSSSDHQEPATSASHQDNSSAFFNNKIGSINETVESKSYRNKESFRNRQEAWQRSIDTTTSNNTHGGSSFTHHTTSARKSLLFNYSHYYANQRKTLCTIFFVVGVLLFTIGPFIVTSLLETFLPVKYINDTSLTTNQSSLKHETSIPEWWLSVVACLMYLNCAHYPVIYGAWNRTVRKEMKSLIFGTSRGPKTKRTRILSLSTHFKDLGLSPRLTAAIMEESAAVATIVRPMQ</sequence>
<reference evidence="13" key="1">
    <citation type="journal article" date="2002" name="Science">
        <title>The draft genome of Ciona intestinalis: insights into chordate and vertebrate origins.</title>
        <authorList>
            <person name="Dehal P."/>
            <person name="Satou Y."/>
            <person name="Campbell R.K."/>
            <person name="Chapman J."/>
            <person name="Degnan B."/>
            <person name="De Tomaso A."/>
            <person name="Davidson B."/>
            <person name="Di Gregorio A."/>
            <person name="Gelpke M."/>
            <person name="Goodstein D.M."/>
            <person name="Harafuji N."/>
            <person name="Hastings K.E."/>
            <person name="Ho I."/>
            <person name="Hotta K."/>
            <person name="Huang W."/>
            <person name="Kawashima T."/>
            <person name="Lemaire P."/>
            <person name="Martinez D."/>
            <person name="Meinertzhagen I.A."/>
            <person name="Necula S."/>
            <person name="Nonaka M."/>
            <person name="Putnam N."/>
            <person name="Rash S."/>
            <person name="Saiga H."/>
            <person name="Satake M."/>
            <person name="Terry A."/>
            <person name="Yamada L."/>
            <person name="Wang H.G."/>
            <person name="Awazu S."/>
            <person name="Azumi K."/>
            <person name="Boore J."/>
            <person name="Branno M."/>
            <person name="Chin-Bow S."/>
            <person name="DeSantis R."/>
            <person name="Doyle S."/>
            <person name="Francino P."/>
            <person name="Keys D.N."/>
            <person name="Haga S."/>
            <person name="Hayashi H."/>
            <person name="Hino K."/>
            <person name="Imai K.S."/>
            <person name="Inaba K."/>
            <person name="Kano S."/>
            <person name="Kobayashi K."/>
            <person name="Kobayashi M."/>
            <person name="Lee B.I."/>
            <person name="Makabe K.W."/>
            <person name="Manohar C."/>
            <person name="Matassi G."/>
            <person name="Medina M."/>
            <person name="Mochizuki Y."/>
            <person name="Mount S."/>
            <person name="Morishita T."/>
            <person name="Miura S."/>
            <person name="Nakayama A."/>
            <person name="Nishizaka S."/>
            <person name="Nomoto H."/>
            <person name="Ohta F."/>
            <person name="Oishi K."/>
            <person name="Rigoutsos I."/>
            <person name="Sano M."/>
            <person name="Sasaki A."/>
            <person name="Sasakura Y."/>
            <person name="Shoguchi E."/>
            <person name="Shin-i T."/>
            <person name="Spagnuolo A."/>
            <person name="Stainier D."/>
            <person name="Suzuki M.M."/>
            <person name="Tassy O."/>
            <person name="Takatori N."/>
            <person name="Tokuoka M."/>
            <person name="Yagi K."/>
            <person name="Yoshizaki F."/>
            <person name="Wada S."/>
            <person name="Zhang C."/>
            <person name="Hyatt P.D."/>
            <person name="Larimer F."/>
            <person name="Detter C."/>
            <person name="Doggett N."/>
            <person name="Glavina T."/>
            <person name="Hawkins T."/>
            <person name="Richardson P."/>
            <person name="Lucas S."/>
            <person name="Kohara Y."/>
            <person name="Levine M."/>
            <person name="Satoh N."/>
            <person name="Rokhsar D.S."/>
        </authorList>
    </citation>
    <scope>NUCLEOTIDE SEQUENCE [LARGE SCALE GENOMIC DNA]</scope>
</reference>
<feature type="region of interest" description="Disordered" evidence="10">
    <location>
        <begin position="1"/>
        <end position="33"/>
    </location>
</feature>
<evidence type="ECO:0008006" key="14">
    <source>
        <dbReference type="Google" id="ProtNLM"/>
    </source>
</evidence>
<organism evidence="12 13">
    <name type="scientific">Ciona intestinalis</name>
    <name type="common">Transparent sea squirt</name>
    <name type="synonym">Ascidia intestinalis</name>
    <dbReference type="NCBI Taxonomy" id="7719"/>
    <lineage>
        <taxon>Eukaryota</taxon>
        <taxon>Metazoa</taxon>
        <taxon>Chordata</taxon>
        <taxon>Tunicata</taxon>
        <taxon>Ascidiacea</taxon>
        <taxon>Phlebobranchia</taxon>
        <taxon>Cionidae</taxon>
        <taxon>Ciona</taxon>
    </lineage>
</organism>
<dbReference type="PANTHER" id="PTHR22752">
    <property type="entry name" value="G PROTEIN-COUPLED RECEPTOR"/>
    <property type="match status" value="1"/>
</dbReference>
<evidence type="ECO:0000256" key="3">
    <source>
        <dbReference type="ARBA" id="ARBA00022475"/>
    </source>
</evidence>
<keyword evidence="3" id="KW-1003">Cell membrane</keyword>
<evidence type="ECO:0000256" key="8">
    <source>
        <dbReference type="ARBA" id="ARBA00023224"/>
    </source>
</evidence>
<reference evidence="12" key="2">
    <citation type="journal article" date="2008" name="Genome Biol.">
        <title>Improved genome assembly and evidence-based global gene model set for the chordate Ciona intestinalis: new insight into intron and operon populations.</title>
        <authorList>
            <person name="Satou Y."/>
            <person name="Mineta K."/>
            <person name="Ogasawara M."/>
            <person name="Sasakura Y."/>
            <person name="Shoguchi E."/>
            <person name="Ueno K."/>
            <person name="Yamada L."/>
            <person name="Matsumoto J."/>
            <person name="Wasserscheid J."/>
            <person name="Dewar K."/>
            <person name="Wiley G.B."/>
            <person name="Macmil S.L."/>
            <person name="Roe B.A."/>
            <person name="Zeller R.W."/>
            <person name="Hastings K.E."/>
            <person name="Lemaire P."/>
            <person name="Lindquist E."/>
            <person name="Endo T."/>
            <person name="Hotta K."/>
            <person name="Inaba K."/>
        </authorList>
    </citation>
    <scope>NUCLEOTIDE SEQUENCE [LARGE SCALE GENOMIC DNA]</scope>
    <source>
        <strain evidence="12">wild type</strain>
    </source>
</reference>
<evidence type="ECO:0000256" key="9">
    <source>
        <dbReference type="ARBA" id="ARBA00023273"/>
    </source>
</evidence>
<feature type="transmembrane region" description="Helical" evidence="11">
    <location>
        <begin position="109"/>
        <end position="132"/>
    </location>
</feature>
<keyword evidence="8" id="KW-0807">Transducer</keyword>
<dbReference type="Gene3D" id="1.20.1070.10">
    <property type="entry name" value="Rhodopsin 7-helix transmembrane proteins"/>
    <property type="match status" value="1"/>
</dbReference>
<dbReference type="InParanoid" id="F6U5F8"/>
<keyword evidence="11" id="KW-0812">Transmembrane</keyword>
<keyword evidence="7" id="KW-0325">Glycoprotein</keyword>
<dbReference type="PANTHER" id="PTHR22752:SF10">
    <property type="entry name" value="G-PROTEIN COUPLED RECEPTOR 161"/>
    <property type="match status" value="1"/>
</dbReference>
<dbReference type="AlphaFoldDB" id="F6U5F8"/>
<evidence type="ECO:0000256" key="5">
    <source>
        <dbReference type="ARBA" id="ARBA00023157"/>
    </source>
</evidence>
<evidence type="ECO:0000256" key="6">
    <source>
        <dbReference type="ARBA" id="ARBA00023170"/>
    </source>
</evidence>
<evidence type="ECO:0000256" key="2">
    <source>
        <dbReference type="ARBA" id="ARBA00022473"/>
    </source>
</evidence>
<evidence type="ECO:0000313" key="12">
    <source>
        <dbReference type="Ensembl" id="ENSCINP00000023290.2"/>
    </source>
</evidence>
<name>F6U5F8_CIOIN</name>
<evidence type="ECO:0000256" key="10">
    <source>
        <dbReference type="SAM" id="MobiDB-lite"/>
    </source>
</evidence>
<feature type="compositionally biased region" description="Polar residues" evidence="10">
    <location>
        <begin position="22"/>
        <end position="33"/>
    </location>
</feature>
<evidence type="ECO:0000256" key="11">
    <source>
        <dbReference type="SAM" id="Phobius"/>
    </source>
</evidence>
<evidence type="ECO:0000256" key="4">
    <source>
        <dbReference type="ARBA" id="ARBA00023040"/>
    </source>
</evidence>
<dbReference type="EMBL" id="EAAA01000351">
    <property type="status" value="NOT_ANNOTATED_CDS"/>
    <property type="molecule type" value="Genomic_DNA"/>
</dbReference>
<evidence type="ECO:0000256" key="7">
    <source>
        <dbReference type="ARBA" id="ARBA00023180"/>
    </source>
</evidence>
<evidence type="ECO:0000313" key="13">
    <source>
        <dbReference type="Proteomes" id="UP000008144"/>
    </source>
</evidence>
<keyword evidence="13" id="KW-1185">Reference proteome</keyword>
<keyword evidence="2" id="KW-0217">Developmental protein</keyword>
<accession>F6U5F8</accession>
<keyword evidence="4" id="KW-0297">G-protein coupled receptor</keyword>